<evidence type="ECO:0000256" key="1">
    <source>
        <dbReference type="ARBA" id="ARBA00003174"/>
    </source>
</evidence>
<evidence type="ECO:0000256" key="6">
    <source>
        <dbReference type="ARBA" id="ARBA00022801"/>
    </source>
</evidence>
<dbReference type="Pfam" id="PF05572">
    <property type="entry name" value="Peptidase_M43"/>
    <property type="match status" value="1"/>
</dbReference>
<keyword evidence="3" id="KW-0645">Protease</keyword>
<reference evidence="12" key="1">
    <citation type="journal article" date="2023" name="Mol. Phylogenet. Evol.">
        <title>Genome-scale phylogeny and comparative genomics of the fungal order Sordariales.</title>
        <authorList>
            <person name="Hensen N."/>
            <person name="Bonometti L."/>
            <person name="Westerberg I."/>
            <person name="Brannstrom I.O."/>
            <person name="Guillou S."/>
            <person name="Cros-Aarteil S."/>
            <person name="Calhoun S."/>
            <person name="Haridas S."/>
            <person name="Kuo A."/>
            <person name="Mondo S."/>
            <person name="Pangilinan J."/>
            <person name="Riley R."/>
            <person name="LaButti K."/>
            <person name="Andreopoulos B."/>
            <person name="Lipzen A."/>
            <person name="Chen C."/>
            <person name="Yan M."/>
            <person name="Daum C."/>
            <person name="Ng V."/>
            <person name="Clum A."/>
            <person name="Steindorff A."/>
            <person name="Ohm R.A."/>
            <person name="Martin F."/>
            <person name="Silar P."/>
            <person name="Natvig D.O."/>
            <person name="Lalanne C."/>
            <person name="Gautier V."/>
            <person name="Ament-Velasquez S.L."/>
            <person name="Kruys A."/>
            <person name="Hutchinson M.I."/>
            <person name="Powell A.J."/>
            <person name="Barry K."/>
            <person name="Miller A.N."/>
            <person name="Grigoriev I.V."/>
            <person name="Debuchy R."/>
            <person name="Gladieux P."/>
            <person name="Hiltunen Thoren M."/>
            <person name="Johannesson H."/>
        </authorList>
    </citation>
    <scope>NUCLEOTIDE SEQUENCE</scope>
    <source>
        <strain evidence="12">PSN293</strain>
    </source>
</reference>
<gene>
    <name evidence="12" type="ORF">QBC37DRAFT_471093</name>
</gene>
<protein>
    <submittedName>
        <fullName evidence="12">Zincin</fullName>
    </submittedName>
</protein>
<comment type="caution">
    <text evidence="12">The sequence shown here is derived from an EMBL/GenBank/DDBJ whole genome shotgun (WGS) entry which is preliminary data.</text>
</comment>
<organism evidence="12 13">
    <name type="scientific">Rhypophila decipiens</name>
    <dbReference type="NCBI Taxonomy" id="261697"/>
    <lineage>
        <taxon>Eukaryota</taxon>
        <taxon>Fungi</taxon>
        <taxon>Dikarya</taxon>
        <taxon>Ascomycota</taxon>
        <taxon>Pezizomycotina</taxon>
        <taxon>Sordariomycetes</taxon>
        <taxon>Sordariomycetidae</taxon>
        <taxon>Sordariales</taxon>
        <taxon>Naviculisporaceae</taxon>
        <taxon>Rhypophila</taxon>
    </lineage>
</organism>
<reference evidence="12" key="2">
    <citation type="submission" date="2023-05" db="EMBL/GenBank/DDBJ databases">
        <authorList>
            <consortium name="Lawrence Berkeley National Laboratory"/>
            <person name="Steindorff A."/>
            <person name="Hensen N."/>
            <person name="Bonometti L."/>
            <person name="Westerberg I."/>
            <person name="Brannstrom I.O."/>
            <person name="Guillou S."/>
            <person name="Cros-Aarteil S."/>
            <person name="Calhoun S."/>
            <person name="Haridas S."/>
            <person name="Kuo A."/>
            <person name="Mondo S."/>
            <person name="Pangilinan J."/>
            <person name="Riley R."/>
            <person name="Labutti K."/>
            <person name="Andreopoulos B."/>
            <person name="Lipzen A."/>
            <person name="Chen C."/>
            <person name="Yanf M."/>
            <person name="Daum C."/>
            <person name="Ng V."/>
            <person name="Clum A."/>
            <person name="Ohm R."/>
            <person name="Martin F."/>
            <person name="Silar P."/>
            <person name="Natvig D."/>
            <person name="Lalanne C."/>
            <person name="Gautier V."/>
            <person name="Ament-Velasquez S.L."/>
            <person name="Kruys A."/>
            <person name="Hutchinson M.I."/>
            <person name="Powell A.J."/>
            <person name="Barry K."/>
            <person name="Miller A.N."/>
            <person name="Grigoriev I.V."/>
            <person name="Debuchy R."/>
            <person name="Gladieux P."/>
            <person name="Thoren M.H."/>
            <person name="Johannesson H."/>
        </authorList>
    </citation>
    <scope>NUCLEOTIDE SEQUENCE</scope>
    <source>
        <strain evidence="12">PSN293</strain>
    </source>
</reference>
<evidence type="ECO:0000313" key="12">
    <source>
        <dbReference type="EMBL" id="KAK4216891.1"/>
    </source>
</evidence>
<dbReference type="CDD" id="cd04275">
    <property type="entry name" value="ZnMc_pappalysin_like"/>
    <property type="match status" value="1"/>
</dbReference>
<evidence type="ECO:0000256" key="4">
    <source>
        <dbReference type="ARBA" id="ARBA00022723"/>
    </source>
</evidence>
<dbReference type="InterPro" id="IPR008754">
    <property type="entry name" value="Peptidase_M43"/>
</dbReference>
<keyword evidence="5 10" id="KW-0732">Signal</keyword>
<feature type="signal peptide" evidence="10">
    <location>
        <begin position="1"/>
        <end position="17"/>
    </location>
</feature>
<keyword evidence="8" id="KW-0482">Metalloprotease</keyword>
<keyword evidence="9" id="KW-1015">Disulfide bond</keyword>
<evidence type="ECO:0000256" key="3">
    <source>
        <dbReference type="ARBA" id="ARBA00022670"/>
    </source>
</evidence>
<dbReference type="PANTHER" id="PTHR47466:SF1">
    <property type="entry name" value="METALLOPROTEASE MEP1 (AFU_ORTHOLOGUE AFUA_1G07730)-RELATED"/>
    <property type="match status" value="1"/>
</dbReference>
<dbReference type="GO" id="GO:0008237">
    <property type="term" value="F:metallopeptidase activity"/>
    <property type="evidence" value="ECO:0007669"/>
    <property type="project" value="UniProtKB-KW"/>
</dbReference>
<dbReference type="PANTHER" id="PTHR47466">
    <property type="match status" value="1"/>
</dbReference>
<dbReference type="EMBL" id="MU858064">
    <property type="protein sequence ID" value="KAK4216891.1"/>
    <property type="molecule type" value="Genomic_DNA"/>
</dbReference>
<name>A0AAN7B8R0_9PEZI</name>
<keyword evidence="6" id="KW-0378">Hydrolase</keyword>
<dbReference type="Gene3D" id="3.40.390.10">
    <property type="entry name" value="Collagenase (Catalytic Domain)"/>
    <property type="match status" value="1"/>
</dbReference>
<proteinExistence type="inferred from homology"/>
<dbReference type="GO" id="GO:0006508">
    <property type="term" value="P:proteolysis"/>
    <property type="evidence" value="ECO:0007669"/>
    <property type="project" value="UniProtKB-KW"/>
</dbReference>
<dbReference type="Proteomes" id="UP001301769">
    <property type="component" value="Unassembled WGS sequence"/>
</dbReference>
<evidence type="ECO:0000256" key="9">
    <source>
        <dbReference type="ARBA" id="ARBA00023157"/>
    </source>
</evidence>
<dbReference type="InterPro" id="IPR024079">
    <property type="entry name" value="MetalloPept_cat_dom_sf"/>
</dbReference>
<comment type="function">
    <text evidence="1">Secreted metalloproteinase that allows assimilation of proteinaceous substrates.</text>
</comment>
<evidence type="ECO:0000256" key="7">
    <source>
        <dbReference type="ARBA" id="ARBA00022833"/>
    </source>
</evidence>
<feature type="domain" description="Peptidase M43 pregnancy-associated plasma-A" evidence="11">
    <location>
        <begin position="149"/>
        <end position="272"/>
    </location>
</feature>
<evidence type="ECO:0000256" key="8">
    <source>
        <dbReference type="ARBA" id="ARBA00023049"/>
    </source>
</evidence>
<keyword evidence="13" id="KW-1185">Reference proteome</keyword>
<dbReference type="SUPFAM" id="SSF55486">
    <property type="entry name" value="Metalloproteases ('zincins'), catalytic domain"/>
    <property type="match status" value="1"/>
</dbReference>
<evidence type="ECO:0000256" key="2">
    <source>
        <dbReference type="ARBA" id="ARBA00008721"/>
    </source>
</evidence>
<dbReference type="AlphaFoldDB" id="A0AAN7B8R0"/>
<keyword evidence="4" id="KW-0479">Metal-binding</keyword>
<evidence type="ECO:0000259" key="11">
    <source>
        <dbReference type="Pfam" id="PF05572"/>
    </source>
</evidence>
<dbReference type="GO" id="GO:0046872">
    <property type="term" value="F:metal ion binding"/>
    <property type="evidence" value="ECO:0007669"/>
    <property type="project" value="UniProtKB-KW"/>
</dbReference>
<evidence type="ECO:0000256" key="10">
    <source>
        <dbReference type="SAM" id="SignalP"/>
    </source>
</evidence>
<evidence type="ECO:0000256" key="5">
    <source>
        <dbReference type="ARBA" id="ARBA00022729"/>
    </source>
</evidence>
<feature type="chain" id="PRO_5042991495" evidence="10">
    <location>
        <begin position="18"/>
        <end position="280"/>
    </location>
</feature>
<sequence>MHFRSLTLAGLIPSALAAGIPGRFGCGTDEPSRQHLQISQALAAQEISEARSGNLTARATINVDVYFHVLASSTSVADGYVTDTQLQNQLNVMNAAYAPHDIAFVLKGTDRTINAQWARDGAELAMKKALRKGTYRTLNLYFFKDLGSNFGYCYFPTTVTSGSNDFYYDGCSILSSTIPGGSTTNYNLGHTVTHEVGHWFGLYHTFQGGCTGSGDYVSDTPAQSSASSGCPVGRDSCPNQAGVDPIRNYMDYSYDTCYTNFTPGQKTRMHSFWTQYRAGK</sequence>
<accession>A0AAN7B8R0</accession>
<keyword evidence="7" id="KW-0862">Zinc</keyword>
<comment type="similarity">
    <text evidence="2">Belongs to the peptidase M43B family.</text>
</comment>
<evidence type="ECO:0000313" key="13">
    <source>
        <dbReference type="Proteomes" id="UP001301769"/>
    </source>
</evidence>